<dbReference type="Pfam" id="PF02779">
    <property type="entry name" value="Transket_pyr"/>
    <property type="match status" value="1"/>
</dbReference>
<dbReference type="Gene3D" id="3.40.50.970">
    <property type="match status" value="1"/>
</dbReference>
<dbReference type="SUPFAM" id="SSF52518">
    <property type="entry name" value="Thiamin diphosphate-binding fold (THDP-binding)"/>
    <property type="match status" value="1"/>
</dbReference>
<dbReference type="RefSeq" id="WP_108950122.1">
    <property type="nucleotide sequence ID" value="NZ_CP022187.1"/>
</dbReference>
<dbReference type="GO" id="GO:0016491">
    <property type="term" value="F:oxidoreductase activity"/>
    <property type="evidence" value="ECO:0007669"/>
    <property type="project" value="UniProtKB-KW"/>
</dbReference>
<organism evidence="5 6">
    <name type="scientific">Parazoarcus communis</name>
    <dbReference type="NCBI Taxonomy" id="41977"/>
    <lineage>
        <taxon>Bacteria</taxon>
        <taxon>Pseudomonadati</taxon>
        <taxon>Pseudomonadota</taxon>
        <taxon>Betaproteobacteria</taxon>
        <taxon>Rhodocyclales</taxon>
        <taxon>Zoogloeaceae</taxon>
        <taxon>Parazoarcus</taxon>
    </lineage>
</organism>
<dbReference type="AlphaFoldDB" id="A0A2U8GT53"/>
<dbReference type="Proteomes" id="UP000244930">
    <property type="component" value="Chromosome"/>
</dbReference>
<dbReference type="FunFam" id="3.40.50.920:FF:000001">
    <property type="entry name" value="Pyruvate dehydrogenase E1 beta subunit"/>
    <property type="match status" value="1"/>
</dbReference>
<dbReference type="PANTHER" id="PTHR43257:SF2">
    <property type="entry name" value="PYRUVATE DEHYDROGENASE E1 COMPONENT SUBUNIT BETA"/>
    <property type="match status" value="1"/>
</dbReference>
<dbReference type="SMART" id="SM00861">
    <property type="entry name" value="Transket_pyr"/>
    <property type="match status" value="1"/>
</dbReference>
<dbReference type="KEGG" id="acom:CEW83_15395"/>
<reference evidence="5 6" key="1">
    <citation type="submission" date="2017-06" db="EMBL/GenBank/DDBJ databases">
        <title>Azoarcus.</title>
        <authorList>
            <person name="Woo J.-H."/>
            <person name="Kim H.-S."/>
        </authorList>
    </citation>
    <scope>NUCLEOTIDE SEQUENCE [LARGE SCALE GENOMIC DNA]</scope>
    <source>
        <strain evidence="5 6">TSPY31</strain>
    </source>
</reference>
<dbReference type="FunFam" id="3.40.50.970:FF:000001">
    <property type="entry name" value="Pyruvate dehydrogenase E1 beta subunit"/>
    <property type="match status" value="1"/>
</dbReference>
<dbReference type="InterPro" id="IPR009014">
    <property type="entry name" value="Transketo_C/PFOR_II"/>
</dbReference>
<evidence type="ECO:0000256" key="2">
    <source>
        <dbReference type="ARBA" id="ARBA00023002"/>
    </source>
</evidence>
<keyword evidence="6" id="KW-1185">Reference proteome</keyword>
<dbReference type="PANTHER" id="PTHR43257">
    <property type="entry name" value="PYRUVATE DEHYDROGENASE E1 COMPONENT BETA SUBUNIT"/>
    <property type="match status" value="1"/>
</dbReference>
<comment type="cofactor">
    <cofactor evidence="1">
        <name>thiamine diphosphate</name>
        <dbReference type="ChEBI" id="CHEBI:58937"/>
    </cofactor>
</comment>
<gene>
    <name evidence="5" type="ORF">CEW83_15395</name>
</gene>
<evidence type="ECO:0000313" key="6">
    <source>
        <dbReference type="Proteomes" id="UP000244930"/>
    </source>
</evidence>
<dbReference type="CDD" id="cd07036">
    <property type="entry name" value="TPP_PYR_E1-PDHc-beta_like"/>
    <property type="match status" value="1"/>
</dbReference>
<sequence length="344" mass="37300">MTTETKVRTLTMAQAISEAVAQEMERDQRVFVMGEDVGKYGGIFSATTGLLDKFGPDRIMDTPISETGFMGAAIGAAAEGLRPISELMFVDFFGVCFDQIYNHLAKNTYMSGGNTKYPVVITTGIGGGYNDAAQHSQCLYGIFAHVPGLKVVVPSNAYDAKGLMTAAIRDDNPVVFMYHKGIMGLSWMSYYEGSTNAVPLEPYTIPFGEAKVVREGRDLTIVTLSQMVQKAVLAADKLAAEGIDVEIIDLRTLVPLDREAVLRSVAKTGRLLVADEDYLSFGLSGEIAAIVAEHLDRVKLKAPIRRLAVPDVPIPFSRPLEDFAIPQVDGIAAAVRDLMQLNLN</sequence>
<dbReference type="Gene3D" id="3.40.50.920">
    <property type="match status" value="1"/>
</dbReference>
<keyword evidence="2" id="KW-0560">Oxidoreductase</keyword>
<evidence type="ECO:0000256" key="3">
    <source>
        <dbReference type="ARBA" id="ARBA00023052"/>
    </source>
</evidence>
<evidence type="ECO:0000256" key="1">
    <source>
        <dbReference type="ARBA" id="ARBA00001964"/>
    </source>
</evidence>
<protein>
    <submittedName>
        <fullName evidence="5">Alpha-ketoacid dehydrogenase subunit beta</fullName>
    </submittedName>
</protein>
<evidence type="ECO:0000313" key="5">
    <source>
        <dbReference type="EMBL" id="AWI76423.1"/>
    </source>
</evidence>
<dbReference type="EMBL" id="CP022187">
    <property type="protein sequence ID" value="AWI76423.1"/>
    <property type="molecule type" value="Genomic_DNA"/>
</dbReference>
<evidence type="ECO:0000259" key="4">
    <source>
        <dbReference type="SMART" id="SM00861"/>
    </source>
</evidence>
<accession>A0A2U8GT53</accession>
<feature type="domain" description="Transketolase-like pyrimidine-binding" evidence="4">
    <location>
        <begin position="10"/>
        <end position="185"/>
    </location>
</feature>
<dbReference type="Pfam" id="PF02780">
    <property type="entry name" value="Transketolase_C"/>
    <property type="match status" value="1"/>
</dbReference>
<dbReference type="InterPro" id="IPR033248">
    <property type="entry name" value="Transketolase_C"/>
</dbReference>
<keyword evidence="3" id="KW-0786">Thiamine pyrophosphate</keyword>
<proteinExistence type="predicted"/>
<dbReference type="InterPro" id="IPR029061">
    <property type="entry name" value="THDP-binding"/>
</dbReference>
<name>A0A2U8GT53_9RHOO</name>
<dbReference type="InterPro" id="IPR005475">
    <property type="entry name" value="Transketolase-like_Pyr-bd"/>
</dbReference>
<dbReference type="SUPFAM" id="SSF52922">
    <property type="entry name" value="TK C-terminal domain-like"/>
    <property type="match status" value="1"/>
</dbReference>
<dbReference type="NCBIfam" id="NF006667">
    <property type="entry name" value="PRK09212.1"/>
    <property type="match status" value="1"/>
</dbReference>